<organism evidence="2 3">
    <name type="scientific">Cytobacillus oceanisediminis</name>
    <dbReference type="NCBI Taxonomy" id="665099"/>
    <lineage>
        <taxon>Bacteria</taxon>
        <taxon>Bacillati</taxon>
        <taxon>Bacillota</taxon>
        <taxon>Bacilli</taxon>
        <taxon>Bacillales</taxon>
        <taxon>Bacillaceae</taxon>
        <taxon>Cytobacillus</taxon>
    </lineage>
</organism>
<feature type="signal peptide" evidence="1">
    <location>
        <begin position="1"/>
        <end position="24"/>
    </location>
</feature>
<accession>A0A2V3A571</accession>
<keyword evidence="1" id="KW-0732">Signal</keyword>
<dbReference type="PANTHER" id="PTHR48098:SF1">
    <property type="entry name" value="DIACYLGLYCEROL ACYLTRANSFERASE_MYCOLYLTRANSFERASE AG85A"/>
    <property type="match status" value="1"/>
</dbReference>
<dbReference type="Proteomes" id="UP000247150">
    <property type="component" value="Unassembled WGS sequence"/>
</dbReference>
<dbReference type="PANTHER" id="PTHR48098">
    <property type="entry name" value="ENTEROCHELIN ESTERASE-RELATED"/>
    <property type="match status" value="1"/>
</dbReference>
<dbReference type="EMBL" id="QGTW01000002">
    <property type="protein sequence ID" value="PWW31407.1"/>
    <property type="molecule type" value="Genomic_DNA"/>
</dbReference>
<sequence>MFKRKTMFIFVLLLAMLIPSLSLADNITPPKSSNSQIIHQSFSSETLGRDYNYNIYLPTDYKTSGEEYPVLYLLHGSGGNEHNWVDSGNVKETADKMIAQGVIPPSIIVMPASKSWWVNGYNEAAETAFMNDLIPHIDETWRTIEEKEGRLVAGLSAGGYGTVNFILKYPEMFAAGAALSPAVYVPQPPSHSSGRRHATYQKDGQYDPEKWTELNYTQYIDDYKQKGIKVPLYINSGDHDTFDIAYHAAVLYQNLREHQPDLVEFRVVDGDHEWKVWRESLPEAMEYMYQFVEK</sequence>
<dbReference type="Pfam" id="PF00756">
    <property type="entry name" value="Esterase"/>
    <property type="match status" value="1"/>
</dbReference>
<dbReference type="Gene3D" id="3.40.50.1820">
    <property type="entry name" value="alpha/beta hydrolase"/>
    <property type="match status" value="1"/>
</dbReference>
<dbReference type="RefSeq" id="WP_110063938.1">
    <property type="nucleotide sequence ID" value="NZ_QGTW01000002.1"/>
</dbReference>
<reference evidence="2 3" key="1">
    <citation type="submission" date="2018-05" db="EMBL/GenBank/DDBJ databases">
        <title>Freshwater and sediment microbial communities from various areas in North America, analyzing microbe dynamics in response to fracking.</title>
        <authorList>
            <person name="Lamendella R."/>
        </authorList>
    </citation>
    <scope>NUCLEOTIDE SEQUENCE [LARGE SCALE GENOMIC DNA]</scope>
    <source>
        <strain evidence="2 3">15_TX</strain>
    </source>
</reference>
<feature type="chain" id="PRO_5016113319" evidence="1">
    <location>
        <begin position="25"/>
        <end position="294"/>
    </location>
</feature>
<dbReference type="InterPro" id="IPR029058">
    <property type="entry name" value="AB_hydrolase_fold"/>
</dbReference>
<protein>
    <submittedName>
        <fullName evidence="2">Enterochelin esterase-like enzyme</fullName>
    </submittedName>
</protein>
<proteinExistence type="predicted"/>
<name>A0A2V3A571_9BACI</name>
<dbReference type="GO" id="GO:0016747">
    <property type="term" value="F:acyltransferase activity, transferring groups other than amino-acyl groups"/>
    <property type="evidence" value="ECO:0007669"/>
    <property type="project" value="TreeGrafter"/>
</dbReference>
<dbReference type="InterPro" id="IPR000801">
    <property type="entry name" value="Esterase-like"/>
</dbReference>
<dbReference type="SUPFAM" id="SSF53474">
    <property type="entry name" value="alpha/beta-Hydrolases"/>
    <property type="match status" value="1"/>
</dbReference>
<evidence type="ECO:0000313" key="2">
    <source>
        <dbReference type="EMBL" id="PWW31407.1"/>
    </source>
</evidence>
<evidence type="ECO:0000313" key="3">
    <source>
        <dbReference type="Proteomes" id="UP000247150"/>
    </source>
</evidence>
<dbReference type="InterPro" id="IPR050583">
    <property type="entry name" value="Mycobacterial_A85_antigen"/>
</dbReference>
<comment type="caution">
    <text evidence="2">The sequence shown here is derived from an EMBL/GenBank/DDBJ whole genome shotgun (WGS) entry which is preliminary data.</text>
</comment>
<evidence type="ECO:0000256" key="1">
    <source>
        <dbReference type="SAM" id="SignalP"/>
    </source>
</evidence>
<gene>
    <name evidence="2" type="ORF">DFO73_102404</name>
</gene>
<dbReference type="OrthoDB" id="9803578at2"/>
<dbReference type="AlphaFoldDB" id="A0A2V3A571"/>